<sequence length="368" mass="41743">MAKIVISGYYGFNNIGDESILTSIVNSLKQHIENIEITVLSVNPQGTEKKHRVKAINRKNILQIFRAIKHCDLLISGGGSLLQDVTSGKSISYYLGVIMMGIFLGKKVMIYSQGIGPVNRTYNRLLVKYVLNQVHCITVRDEKSKDELQRMGVNIPPIYVTADPVIGLEKVSPELGRKLLGTEGLDEKSGRPLVGFAIRGWKKNDRLKAILAKAADRLIEEFHVDVVFIPFHYGEDIKFMEEIEKDMKHKAIFVKHKYDVHEMLGITGNLDLLIGVRLHSLIFAAIMNVPIIGISYDPKNDSFMESLGQKCLCNVEDLTYEDLLIEIERKWICRQEEKEILEKHMDNLKERLSLNEKLVQDLLLQGGV</sequence>
<dbReference type="Proteomes" id="UP000070456">
    <property type="component" value="Unassembled WGS sequence"/>
</dbReference>
<dbReference type="SUPFAM" id="SSF53756">
    <property type="entry name" value="UDP-Glycosyltransferase/glycogen phosphorylase"/>
    <property type="match status" value="1"/>
</dbReference>
<dbReference type="EMBL" id="LOEE01000054">
    <property type="protein sequence ID" value="KXG74447.1"/>
    <property type="molecule type" value="Genomic_DNA"/>
</dbReference>
<accession>A0A140L1M2</accession>
<keyword evidence="4" id="KW-1185">Reference proteome</keyword>
<protein>
    <recommendedName>
        <fullName evidence="2">Polysaccharide pyruvyl transferase domain-containing protein</fullName>
    </recommendedName>
</protein>
<comment type="caution">
    <text evidence="3">The sequence shown here is derived from an EMBL/GenBank/DDBJ whole genome shotgun (WGS) entry which is preliminary data.</text>
</comment>
<dbReference type="NCBIfam" id="TIGR03609">
    <property type="entry name" value="S_layer_CsaB"/>
    <property type="match status" value="1"/>
</dbReference>
<dbReference type="OrthoDB" id="3199616at2"/>
<feature type="coiled-coil region" evidence="1">
    <location>
        <begin position="338"/>
        <end position="365"/>
    </location>
</feature>
<dbReference type="STRING" id="520762.AN619_23450"/>
<gene>
    <name evidence="3" type="ORF">AN619_23450</name>
</gene>
<dbReference type="PANTHER" id="PTHR36836:SF1">
    <property type="entry name" value="COLANIC ACID BIOSYNTHESIS PROTEIN WCAK"/>
    <property type="match status" value="1"/>
</dbReference>
<evidence type="ECO:0000313" key="3">
    <source>
        <dbReference type="EMBL" id="KXG74447.1"/>
    </source>
</evidence>
<feature type="domain" description="Polysaccharide pyruvyl transferase" evidence="2">
    <location>
        <begin position="14"/>
        <end position="298"/>
    </location>
</feature>
<dbReference type="Pfam" id="PF04230">
    <property type="entry name" value="PS_pyruv_trans"/>
    <property type="match status" value="1"/>
</dbReference>
<dbReference type="PANTHER" id="PTHR36836">
    <property type="entry name" value="COLANIC ACID BIOSYNTHESIS PROTEIN WCAK"/>
    <property type="match status" value="1"/>
</dbReference>
<keyword evidence="1" id="KW-0175">Coiled coil</keyword>
<name>A0A140L1M2_9FIRM</name>
<dbReference type="Gene3D" id="3.40.50.2000">
    <property type="entry name" value="Glycogen Phosphorylase B"/>
    <property type="match status" value="1"/>
</dbReference>
<dbReference type="RefSeq" id="WP_068557141.1">
    <property type="nucleotide sequence ID" value="NZ_LOEE01000054.1"/>
</dbReference>
<reference evidence="3 4" key="1">
    <citation type="submission" date="2015-12" db="EMBL/GenBank/DDBJ databases">
        <title>Draft genome sequence of the thermoanaerobe Thermotalea metallivorans, an isolate from the runoff channel of the Great Artesian Basin, Australia.</title>
        <authorList>
            <person name="Patel B.K."/>
        </authorList>
    </citation>
    <scope>NUCLEOTIDE SEQUENCE [LARGE SCALE GENOMIC DNA]</scope>
    <source>
        <strain evidence="3 4">B2-1</strain>
    </source>
</reference>
<evidence type="ECO:0000259" key="2">
    <source>
        <dbReference type="Pfam" id="PF04230"/>
    </source>
</evidence>
<dbReference type="InterPro" id="IPR007345">
    <property type="entry name" value="Polysacch_pyruvyl_Trfase"/>
</dbReference>
<evidence type="ECO:0000313" key="4">
    <source>
        <dbReference type="Proteomes" id="UP000070456"/>
    </source>
</evidence>
<dbReference type="InterPro" id="IPR019896">
    <property type="entry name" value="Polysacch_pyruvyl_Trfase_CsaB"/>
</dbReference>
<dbReference type="AlphaFoldDB" id="A0A140L1M2"/>
<evidence type="ECO:0000256" key="1">
    <source>
        <dbReference type="SAM" id="Coils"/>
    </source>
</evidence>
<organism evidence="3 4">
    <name type="scientific">Thermotalea metallivorans</name>
    <dbReference type="NCBI Taxonomy" id="520762"/>
    <lineage>
        <taxon>Bacteria</taxon>
        <taxon>Bacillati</taxon>
        <taxon>Bacillota</taxon>
        <taxon>Clostridia</taxon>
        <taxon>Peptostreptococcales</taxon>
        <taxon>Thermotaleaceae</taxon>
        <taxon>Thermotalea</taxon>
    </lineage>
</organism>
<proteinExistence type="predicted"/>